<evidence type="ECO:0000313" key="7">
    <source>
        <dbReference type="EMBL" id="RIE02989.1"/>
    </source>
</evidence>
<keyword evidence="8" id="KW-1185">Reference proteome</keyword>
<gene>
    <name evidence="5 7" type="primary">bioC</name>
    <name evidence="7" type="ORF">D3H35_20520</name>
</gene>
<dbReference type="SUPFAM" id="SSF53335">
    <property type="entry name" value="S-adenosyl-L-methionine-dependent methyltransferases"/>
    <property type="match status" value="1"/>
</dbReference>
<comment type="caution">
    <text evidence="7">The sequence shown here is derived from an EMBL/GenBank/DDBJ whole genome shotgun (WGS) entry which is preliminary data.</text>
</comment>
<evidence type="ECO:0000256" key="1">
    <source>
        <dbReference type="ARBA" id="ARBA00022603"/>
    </source>
</evidence>
<dbReference type="PANTHER" id="PTHR43861:SF1">
    <property type="entry name" value="TRANS-ACONITATE 2-METHYLTRANSFERASE"/>
    <property type="match status" value="1"/>
</dbReference>
<dbReference type="GO" id="GO:0010340">
    <property type="term" value="F:carboxyl-O-methyltransferase activity"/>
    <property type="evidence" value="ECO:0007669"/>
    <property type="project" value="UniProtKB-UniRule"/>
</dbReference>
<dbReference type="Proteomes" id="UP000266340">
    <property type="component" value="Unassembled WGS sequence"/>
</dbReference>
<evidence type="ECO:0000256" key="5">
    <source>
        <dbReference type="HAMAP-Rule" id="MF_00835"/>
    </source>
</evidence>
<evidence type="ECO:0000313" key="8">
    <source>
        <dbReference type="Proteomes" id="UP000266340"/>
    </source>
</evidence>
<dbReference type="AlphaFoldDB" id="A0A398CNX8"/>
<dbReference type="NCBIfam" id="TIGR02072">
    <property type="entry name" value="BioC"/>
    <property type="match status" value="1"/>
</dbReference>
<keyword evidence="4 5" id="KW-0093">Biotin biosynthesis</keyword>
<accession>A0A398CNX8</accession>
<comment type="similarity">
    <text evidence="5">Belongs to the methyltransferase superfamily.</text>
</comment>
<sequence>MTGKINGVGVRFDRSADSYDAHSDVQRTMADMLMASIAEPMNDGAADRLDILEIGCGTGALTHRLTDEWPAAHITALDLAPAMIERAKRRVSSNRACFIHADAEAWVNVAKAASFDLIVSNACFQWLASPGITMRRLRSLLRIDGSLIFATFGPATFCELHEAFAEAYRINGLEPQRHGLSFQSSNQWVDMLKDAGWSNIECQRRLHTETHASARDFLHAVKAMGASASEAVGSRGLGPRRLFADMYKEYEERFGTPGGVTATYELLLIRSELKRR</sequence>
<comment type="catalytic activity">
    <reaction evidence="5">
        <text>malonyl-[ACP] + S-adenosyl-L-methionine = malonyl-[ACP] methyl ester + S-adenosyl-L-homocysteine</text>
        <dbReference type="Rhea" id="RHEA:17105"/>
        <dbReference type="Rhea" id="RHEA-COMP:9623"/>
        <dbReference type="Rhea" id="RHEA-COMP:9954"/>
        <dbReference type="ChEBI" id="CHEBI:57856"/>
        <dbReference type="ChEBI" id="CHEBI:59789"/>
        <dbReference type="ChEBI" id="CHEBI:78449"/>
        <dbReference type="ChEBI" id="CHEBI:78845"/>
        <dbReference type="EC" id="2.1.1.197"/>
    </reaction>
</comment>
<evidence type="ECO:0000256" key="4">
    <source>
        <dbReference type="ARBA" id="ARBA00022756"/>
    </source>
</evidence>
<dbReference type="OrthoDB" id="9760689at2"/>
<proteinExistence type="inferred from homology"/>
<dbReference type="UniPathway" id="UPA00078"/>
<dbReference type="GO" id="GO:0102130">
    <property type="term" value="F:malonyl-CoA methyltransferase activity"/>
    <property type="evidence" value="ECO:0007669"/>
    <property type="project" value="UniProtKB-EC"/>
</dbReference>
<comment type="function">
    <text evidence="5">Converts the free carboxyl group of a malonyl-thioester to its methyl ester by transfer of a methyl group from S-adenosyl-L-methionine (SAM). It allows to synthesize pimeloyl-ACP via the fatty acid synthetic pathway.</text>
</comment>
<dbReference type="GO" id="GO:0032259">
    <property type="term" value="P:methylation"/>
    <property type="evidence" value="ECO:0007669"/>
    <property type="project" value="UniProtKB-KW"/>
</dbReference>
<dbReference type="CDD" id="cd02440">
    <property type="entry name" value="AdoMet_MTases"/>
    <property type="match status" value="1"/>
</dbReference>
<keyword evidence="2 5" id="KW-0808">Transferase</keyword>
<dbReference type="RefSeq" id="WP_119151016.1">
    <property type="nucleotide sequence ID" value="NZ_JBHSOV010000027.1"/>
</dbReference>
<dbReference type="EC" id="2.1.1.197" evidence="5"/>
<dbReference type="HAMAP" id="MF_00835">
    <property type="entry name" value="BioC"/>
    <property type="match status" value="1"/>
</dbReference>
<comment type="pathway">
    <text evidence="5">Cofactor biosynthesis; biotin biosynthesis.</text>
</comment>
<keyword evidence="1 5" id="KW-0489">Methyltransferase</keyword>
<evidence type="ECO:0000256" key="2">
    <source>
        <dbReference type="ARBA" id="ARBA00022679"/>
    </source>
</evidence>
<dbReference type="InterPro" id="IPR011814">
    <property type="entry name" value="BioC"/>
</dbReference>
<dbReference type="Pfam" id="PF13649">
    <property type="entry name" value="Methyltransf_25"/>
    <property type="match status" value="1"/>
</dbReference>
<dbReference type="EMBL" id="QXJM01000039">
    <property type="protein sequence ID" value="RIE02989.1"/>
    <property type="molecule type" value="Genomic_DNA"/>
</dbReference>
<dbReference type="Gene3D" id="3.40.50.150">
    <property type="entry name" value="Vaccinia Virus protein VP39"/>
    <property type="match status" value="1"/>
</dbReference>
<name>A0A398CNX8_9BACL</name>
<dbReference type="GO" id="GO:0009102">
    <property type="term" value="P:biotin biosynthetic process"/>
    <property type="evidence" value="ECO:0007669"/>
    <property type="project" value="UniProtKB-UniRule"/>
</dbReference>
<feature type="domain" description="Methyltransferase" evidence="6">
    <location>
        <begin position="51"/>
        <end position="145"/>
    </location>
</feature>
<reference evidence="7 8" key="1">
    <citation type="submission" date="2018-09" db="EMBL/GenBank/DDBJ databases">
        <title>Cohnella cavernae sp. nov., isolated from a karst cave.</title>
        <authorList>
            <person name="Zhu H."/>
        </authorList>
    </citation>
    <scope>NUCLEOTIDE SEQUENCE [LARGE SCALE GENOMIC DNA]</scope>
    <source>
        <strain evidence="7 8">K2E09-144</strain>
    </source>
</reference>
<evidence type="ECO:0000256" key="3">
    <source>
        <dbReference type="ARBA" id="ARBA00022691"/>
    </source>
</evidence>
<keyword evidence="3 5" id="KW-0949">S-adenosyl-L-methionine</keyword>
<dbReference type="InterPro" id="IPR029063">
    <property type="entry name" value="SAM-dependent_MTases_sf"/>
</dbReference>
<organism evidence="7 8">
    <name type="scientific">Cohnella faecalis</name>
    <dbReference type="NCBI Taxonomy" id="2315694"/>
    <lineage>
        <taxon>Bacteria</taxon>
        <taxon>Bacillati</taxon>
        <taxon>Bacillota</taxon>
        <taxon>Bacilli</taxon>
        <taxon>Bacillales</taxon>
        <taxon>Paenibacillaceae</taxon>
        <taxon>Cohnella</taxon>
    </lineage>
</organism>
<evidence type="ECO:0000259" key="6">
    <source>
        <dbReference type="Pfam" id="PF13649"/>
    </source>
</evidence>
<protein>
    <recommendedName>
        <fullName evidence="5">Malonyl-[acyl-carrier protein] O-methyltransferase</fullName>
        <shortName evidence="5">Malonyl-ACP O-methyltransferase</shortName>
        <ecNumber evidence="5">2.1.1.197</ecNumber>
    </recommendedName>
    <alternativeName>
        <fullName evidence="5">Biotin synthesis protein BioC</fullName>
    </alternativeName>
</protein>
<dbReference type="PANTHER" id="PTHR43861">
    <property type="entry name" value="TRANS-ACONITATE 2-METHYLTRANSFERASE-RELATED"/>
    <property type="match status" value="1"/>
</dbReference>
<dbReference type="InterPro" id="IPR041698">
    <property type="entry name" value="Methyltransf_25"/>
</dbReference>